<evidence type="ECO:0000313" key="1">
    <source>
        <dbReference type="EMBL" id="QNH80723.1"/>
    </source>
</evidence>
<dbReference type="EMBL" id="CP060201">
    <property type="protein sequence ID" value="QNH80723.1"/>
    <property type="molecule type" value="Genomic_DNA"/>
</dbReference>
<sequence length="155" mass="17559">MACATAVEVCDVDGSRYFISQWAEEGEPIQMLSKVDGPRFSVERVKVVYSDDLNDDGVRDFIFSYVGSEGSSKDRVYGFFIQCRGYLRFVGGDYFAGVKVLDASLGGKDKYKKIEIYSYQRDREGGVLYKGQEALTKSHVWSFNQNAQRYEGESE</sequence>
<accession>A0A7G8YVU8</accession>
<gene>
    <name evidence="1" type="ORF">GGI48_21850</name>
</gene>
<name>A0A7G8YVU8_9PSED</name>
<protein>
    <submittedName>
        <fullName evidence="1">Uncharacterized protein</fullName>
    </submittedName>
</protein>
<evidence type="ECO:0000313" key="2">
    <source>
        <dbReference type="Proteomes" id="UP000515277"/>
    </source>
</evidence>
<dbReference type="AlphaFoldDB" id="A0A7G8YVU8"/>
<reference evidence="2" key="1">
    <citation type="journal article" date="2020" name="Microbiol. Resour. Announc.">
        <title>Complete genome sequences of four natural Pseudomonas isolates that catabolize a wide range of aromatic compounds relevant to lignin valorization.</title>
        <authorList>
            <person name="Hatmaker E.A."/>
            <person name="Presley G."/>
            <person name="Cannon O."/>
            <person name="Guss A.M."/>
            <person name="Elkins J.G."/>
        </authorList>
    </citation>
    <scope>NUCLEOTIDE SEQUENCE [LARGE SCALE GENOMIC DNA]</scope>
    <source>
        <strain evidence="2">H1F5C</strain>
    </source>
</reference>
<organism evidence="1 2">
    <name type="scientific">Pseudomonas protegens</name>
    <dbReference type="NCBI Taxonomy" id="380021"/>
    <lineage>
        <taxon>Bacteria</taxon>
        <taxon>Pseudomonadati</taxon>
        <taxon>Pseudomonadota</taxon>
        <taxon>Gammaproteobacteria</taxon>
        <taxon>Pseudomonadales</taxon>
        <taxon>Pseudomonadaceae</taxon>
        <taxon>Pseudomonas</taxon>
    </lineage>
</organism>
<proteinExistence type="predicted"/>
<dbReference type="Proteomes" id="UP000515277">
    <property type="component" value="Chromosome"/>
</dbReference>